<dbReference type="InterPro" id="IPR007138">
    <property type="entry name" value="ABM_dom"/>
</dbReference>
<proteinExistence type="predicted"/>
<accession>A0A383E8Q3</accession>
<name>A0A383E8Q3_9ZZZZ</name>
<protein>
    <recommendedName>
        <fullName evidence="1">ABM domain-containing protein</fullName>
    </recommendedName>
</protein>
<dbReference type="InterPro" id="IPR011008">
    <property type="entry name" value="Dimeric_a/b-barrel"/>
</dbReference>
<evidence type="ECO:0000313" key="2">
    <source>
        <dbReference type="EMBL" id="SVE52994.1"/>
    </source>
</evidence>
<organism evidence="2">
    <name type="scientific">marine metagenome</name>
    <dbReference type="NCBI Taxonomy" id="408172"/>
    <lineage>
        <taxon>unclassified sequences</taxon>
        <taxon>metagenomes</taxon>
        <taxon>ecological metagenomes</taxon>
    </lineage>
</organism>
<sequence>MATFLAHIKVREGKEKRFEEIAKDLFSATHENEDNVVRYEYWRGSENQTYYTSASFKDYLGFLKHQVSSHHEELASELREITTEIKIEWVDPIQGASQLVETDHQIPPSELGELATSYSERMPANAQPWWLELRN</sequence>
<dbReference type="Pfam" id="PF03992">
    <property type="entry name" value="ABM"/>
    <property type="match status" value="1"/>
</dbReference>
<dbReference type="EMBL" id="UINC01223694">
    <property type="protein sequence ID" value="SVE52994.1"/>
    <property type="molecule type" value="Genomic_DNA"/>
</dbReference>
<dbReference type="SUPFAM" id="SSF54909">
    <property type="entry name" value="Dimeric alpha+beta barrel"/>
    <property type="match status" value="1"/>
</dbReference>
<dbReference type="AlphaFoldDB" id="A0A383E8Q3"/>
<feature type="domain" description="ABM" evidence="1">
    <location>
        <begin position="1"/>
        <end position="73"/>
    </location>
</feature>
<evidence type="ECO:0000259" key="1">
    <source>
        <dbReference type="Pfam" id="PF03992"/>
    </source>
</evidence>
<dbReference type="Gene3D" id="3.30.70.100">
    <property type="match status" value="1"/>
</dbReference>
<reference evidence="2" key="1">
    <citation type="submission" date="2018-05" db="EMBL/GenBank/DDBJ databases">
        <authorList>
            <person name="Lanie J.A."/>
            <person name="Ng W.-L."/>
            <person name="Kazmierczak K.M."/>
            <person name="Andrzejewski T.M."/>
            <person name="Davidsen T.M."/>
            <person name="Wayne K.J."/>
            <person name="Tettelin H."/>
            <person name="Glass J.I."/>
            <person name="Rusch D."/>
            <person name="Podicherti R."/>
            <person name="Tsui H.-C.T."/>
            <person name="Winkler M.E."/>
        </authorList>
    </citation>
    <scope>NUCLEOTIDE SEQUENCE</scope>
</reference>
<gene>
    <name evidence="2" type="ORF">METZ01_LOCUS505848</name>
</gene>